<dbReference type="Pfam" id="PF02120">
    <property type="entry name" value="Flg_hook"/>
    <property type="match status" value="1"/>
</dbReference>
<feature type="domain" description="Flagellar hook-length control protein-like C-terminal" evidence="1">
    <location>
        <begin position="244"/>
        <end position="310"/>
    </location>
</feature>
<keyword evidence="2" id="KW-0969">Cilium</keyword>
<keyword evidence="2" id="KW-0282">Flagellum</keyword>
<dbReference type="Proteomes" id="UP000831485">
    <property type="component" value="Chromosome"/>
</dbReference>
<name>A0ABY4LIX9_9BACT</name>
<sequence length="313" mass="33758">MLINDEVQKQVLTILAKTAVTPTADVQERASSLLQLNPGQSVKAEIIANLPNSMYMARVAGELYKLEIPLNVQPGETLELTFVTADPRVTFQMLRPQTESVQLSSMGKWLADVVENAPGLPPAMEPLVEHPEQAAAQLAGRLKTSLTQNGMFYESHLAQWALGGLPLKELLKEPQGKLSRLLADGERGSAGDDTGGAIADSRTLPLIKEQLHLLNTGVLAWHGEAWPGQEMTLVVGEGSAEQWEQGIEANLSLELPRLGGVKAKLHFTPEGINVEMVCDRPGASEVMRQASGELRASLAAQGLHLNKMAAKDD</sequence>
<dbReference type="InterPro" id="IPR038610">
    <property type="entry name" value="FliK-like_C_sf"/>
</dbReference>
<dbReference type="InterPro" id="IPR021136">
    <property type="entry name" value="Flagellar_hook_control-like_C"/>
</dbReference>
<accession>A0ABY4LIX9</accession>
<evidence type="ECO:0000259" key="1">
    <source>
        <dbReference type="Pfam" id="PF02120"/>
    </source>
</evidence>
<reference evidence="2" key="1">
    <citation type="submission" date="2022-04" db="EMBL/GenBank/DDBJ databases">
        <authorList>
            <person name="Liu G."/>
        </authorList>
    </citation>
    <scope>NUCLEOTIDE SEQUENCE</scope>
    <source>
        <strain evidence="2">RG22</strain>
    </source>
</reference>
<gene>
    <name evidence="2" type="ORF">M1B72_09655</name>
</gene>
<keyword evidence="3" id="KW-1185">Reference proteome</keyword>
<dbReference type="RefSeq" id="WP_248647288.1">
    <property type="nucleotide sequence ID" value="NZ_CP096574.1"/>
</dbReference>
<dbReference type="EMBL" id="CP096574">
    <property type="protein sequence ID" value="UPU37953.1"/>
    <property type="molecule type" value="Genomic_DNA"/>
</dbReference>
<evidence type="ECO:0000313" key="2">
    <source>
        <dbReference type="EMBL" id="UPU37953.1"/>
    </source>
</evidence>
<proteinExistence type="predicted"/>
<evidence type="ECO:0000313" key="3">
    <source>
        <dbReference type="Proteomes" id="UP000831485"/>
    </source>
</evidence>
<keyword evidence="2" id="KW-0966">Cell projection</keyword>
<protein>
    <submittedName>
        <fullName evidence="2">Flagellar hook-length control protein FliK</fullName>
    </submittedName>
</protein>
<organism evidence="2 3">
    <name type="scientific">Geomonas paludis</name>
    <dbReference type="NCBI Taxonomy" id="2740185"/>
    <lineage>
        <taxon>Bacteria</taxon>
        <taxon>Pseudomonadati</taxon>
        <taxon>Thermodesulfobacteriota</taxon>
        <taxon>Desulfuromonadia</taxon>
        <taxon>Geobacterales</taxon>
        <taxon>Geobacteraceae</taxon>
        <taxon>Geomonas</taxon>
    </lineage>
</organism>
<dbReference type="Gene3D" id="3.30.750.140">
    <property type="match status" value="1"/>
</dbReference>